<evidence type="ECO:0000313" key="2">
    <source>
        <dbReference type="Proteomes" id="UP001501153"/>
    </source>
</evidence>
<comment type="caution">
    <text evidence="1">The sequence shown here is derived from an EMBL/GenBank/DDBJ whole genome shotgun (WGS) entry which is preliminary data.</text>
</comment>
<gene>
    <name evidence="1" type="ORF">GCM10023185_22520</name>
</gene>
<reference evidence="2" key="1">
    <citation type="journal article" date="2019" name="Int. J. Syst. Evol. Microbiol.">
        <title>The Global Catalogue of Microorganisms (GCM) 10K type strain sequencing project: providing services to taxonomists for standard genome sequencing and annotation.</title>
        <authorList>
            <consortium name="The Broad Institute Genomics Platform"/>
            <consortium name="The Broad Institute Genome Sequencing Center for Infectious Disease"/>
            <person name="Wu L."/>
            <person name="Ma J."/>
        </authorList>
    </citation>
    <scope>NUCLEOTIDE SEQUENCE [LARGE SCALE GENOMIC DNA]</scope>
    <source>
        <strain evidence="2">JCM 17923</strain>
    </source>
</reference>
<dbReference type="RefSeq" id="WP_345236144.1">
    <property type="nucleotide sequence ID" value="NZ_BAABGZ010000024.1"/>
</dbReference>
<sequence length="80" mass="8556">MKPAAIKHLVETQSLPRLLAAEQALLRGASPGFPISGDSAGEQLTHVLAAGFILGYMQKNEASFAAASRVFFQRVRESIS</sequence>
<dbReference type="Pfam" id="PF22264">
    <property type="entry name" value="DUF6952"/>
    <property type="match status" value="1"/>
</dbReference>
<dbReference type="InterPro" id="IPR053810">
    <property type="entry name" value="DUF6952"/>
</dbReference>
<evidence type="ECO:0000313" key="1">
    <source>
        <dbReference type="EMBL" id="GAA4357644.1"/>
    </source>
</evidence>
<organism evidence="1 2">
    <name type="scientific">Hymenobacter saemangeumensis</name>
    <dbReference type="NCBI Taxonomy" id="1084522"/>
    <lineage>
        <taxon>Bacteria</taxon>
        <taxon>Pseudomonadati</taxon>
        <taxon>Bacteroidota</taxon>
        <taxon>Cytophagia</taxon>
        <taxon>Cytophagales</taxon>
        <taxon>Hymenobacteraceae</taxon>
        <taxon>Hymenobacter</taxon>
    </lineage>
</organism>
<proteinExistence type="predicted"/>
<protein>
    <submittedName>
        <fullName evidence="1">Uncharacterized protein</fullName>
    </submittedName>
</protein>
<dbReference type="Proteomes" id="UP001501153">
    <property type="component" value="Unassembled WGS sequence"/>
</dbReference>
<name>A0ABP8IF76_9BACT</name>
<dbReference type="EMBL" id="BAABGZ010000024">
    <property type="protein sequence ID" value="GAA4357644.1"/>
    <property type="molecule type" value="Genomic_DNA"/>
</dbReference>
<accession>A0ABP8IF76</accession>
<keyword evidence="2" id="KW-1185">Reference proteome</keyword>